<reference evidence="2" key="2">
    <citation type="submission" date="2015-07" db="EMBL/GenBank/DDBJ databases">
        <title>Plasmids, circular viruses and viroids from rat gut.</title>
        <authorList>
            <person name="Jorgensen T.J."/>
            <person name="Hansen M.A."/>
            <person name="Xu Z."/>
            <person name="Tabak M.A."/>
            <person name="Sorensen S.J."/>
            <person name="Hansen L.H."/>
        </authorList>
    </citation>
    <scope>NUCLEOTIDE SEQUENCE</scope>
    <source>
        <plasmid evidence="2">pRGRH0579</plasmid>
    </source>
</reference>
<evidence type="ECO:0000313" key="2">
    <source>
        <dbReference type="EMBL" id="CRY95279.1"/>
    </source>
</evidence>
<protein>
    <recommendedName>
        <fullName evidence="3">Replication protein</fullName>
    </recommendedName>
</protein>
<sequence length="571" mass="61144">MTTNPQKNRLATLVAPPAGTPPTSGPEAALGKNRASPPSTPKNREFVRVATASRLMASHWKKTGENLRGSSVLGCGRWRNYGADPNIAEIEIPADGAPRMLGHFACRSAWSCDHCARARVSQTRAWLRGALIPAMDKAGLSGALVTFTIAHAYGDDWGDVVDRLYKAFSLFDRRMAKWYRKVGCVGKLKALEAPVGANGLHPHLHVLMTYQAGADLAEIEAAMRAAWSKAVAEVGGKVNDHGFDFKADCVNDYAAKLETSHELASHGTKKARGKGKLLGQLLDRAAVGDTKAGAEWLRAQAALGGKMRFHAGGLPKKLGIPCPSEWEDAEREAELEAERAERPEPARITYAQQLHLKATGTAHNRAGLAMILRAARGADSGKVLAVVHALCAEAVIAEAKVGGGSFHDWTDDHFQRIMDEAGARVLRPDEVPGYIEAKARGFASRVGEGAPGGVGAVRPDVSEAEATAVAQAQDYDAWPDTGTPAKPIARHAKQGVFMTEDTQTELLKRLADDFGMSIAGAEGLSGGALDSWLERAEDACMWVVQTWTPEENQRRPGGWSPIGLKRPVGAF</sequence>
<name>A0A0H5Q1K0_9ZZZZ</name>
<dbReference type="EMBL" id="LN853210">
    <property type="protein sequence ID" value="CRY95279.1"/>
    <property type="molecule type" value="Genomic_DNA"/>
</dbReference>
<reference evidence="2" key="1">
    <citation type="submission" date="2015-06" db="EMBL/GenBank/DDBJ databases">
        <authorList>
            <person name="Joergensen T."/>
        </authorList>
    </citation>
    <scope>NUCLEOTIDE SEQUENCE</scope>
    <source>
        <plasmid evidence="2">pRGRH0579</plasmid>
    </source>
</reference>
<dbReference type="AlphaFoldDB" id="A0A0H5Q1K0"/>
<geneLocation type="plasmid" evidence="2">
    <name>pRGRH0579</name>
</geneLocation>
<feature type="region of interest" description="Disordered" evidence="1">
    <location>
        <begin position="1"/>
        <end position="43"/>
    </location>
</feature>
<proteinExistence type="predicted"/>
<accession>A0A0H5Q1K0</accession>
<feature type="region of interest" description="Disordered" evidence="1">
    <location>
        <begin position="551"/>
        <end position="571"/>
    </location>
</feature>
<evidence type="ECO:0000256" key="1">
    <source>
        <dbReference type="SAM" id="MobiDB-lite"/>
    </source>
</evidence>
<evidence type="ECO:0008006" key="3">
    <source>
        <dbReference type="Google" id="ProtNLM"/>
    </source>
</evidence>
<keyword evidence="2" id="KW-0614">Plasmid</keyword>
<organism evidence="2">
    <name type="scientific">uncultured prokaryote</name>
    <dbReference type="NCBI Taxonomy" id="198431"/>
    <lineage>
        <taxon>unclassified sequences</taxon>
        <taxon>environmental samples</taxon>
    </lineage>
</organism>